<keyword evidence="7" id="KW-1185">Reference proteome</keyword>
<dbReference type="EMBL" id="SNZB01000002">
    <property type="protein sequence ID" value="TDR22433.1"/>
    <property type="molecule type" value="Genomic_DNA"/>
</dbReference>
<dbReference type="PROSITE" id="PS51257">
    <property type="entry name" value="PROKAR_LIPOPROTEIN"/>
    <property type="match status" value="1"/>
</dbReference>
<evidence type="ECO:0000256" key="2">
    <source>
        <dbReference type="ARBA" id="ARBA00023110"/>
    </source>
</evidence>
<organism evidence="6 7">
    <name type="scientific">Marinicella litoralis</name>
    <dbReference type="NCBI Taxonomy" id="644220"/>
    <lineage>
        <taxon>Bacteria</taxon>
        <taxon>Pseudomonadati</taxon>
        <taxon>Pseudomonadota</taxon>
        <taxon>Gammaproteobacteria</taxon>
        <taxon>Lysobacterales</taxon>
        <taxon>Marinicellaceae</taxon>
        <taxon>Marinicella</taxon>
    </lineage>
</organism>
<dbReference type="RefSeq" id="WP_099019075.1">
    <property type="nucleotide sequence ID" value="NZ_NIHB01000002.1"/>
</dbReference>
<feature type="chain" id="PRO_5020528705" description="peptidylprolyl isomerase" evidence="4">
    <location>
        <begin position="18"/>
        <end position="309"/>
    </location>
</feature>
<dbReference type="InterPro" id="IPR029000">
    <property type="entry name" value="Cyclophilin-like_dom_sf"/>
</dbReference>
<keyword evidence="2" id="KW-0697">Rotamase</keyword>
<dbReference type="PANTHER" id="PTHR43246">
    <property type="entry name" value="PEPTIDYL-PROLYL CIS-TRANS ISOMERASE CYP38, CHLOROPLASTIC"/>
    <property type="match status" value="1"/>
</dbReference>
<name>A0A4R6XXM0_9GAMM</name>
<dbReference type="Proteomes" id="UP000295724">
    <property type="component" value="Unassembled WGS sequence"/>
</dbReference>
<dbReference type="InterPro" id="IPR002130">
    <property type="entry name" value="Cyclophilin-type_PPIase_dom"/>
</dbReference>
<dbReference type="PROSITE" id="PS50072">
    <property type="entry name" value="CSA_PPIASE_2"/>
    <property type="match status" value="1"/>
</dbReference>
<dbReference type="OrthoDB" id="9807797at2"/>
<dbReference type="Gene3D" id="2.40.100.10">
    <property type="entry name" value="Cyclophilin-like"/>
    <property type="match status" value="1"/>
</dbReference>
<evidence type="ECO:0000256" key="1">
    <source>
        <dbReference type="ARBA" id="ARBA00013194"/>
    </source>
</evidence>
<evidence type="ECO:0000256" key="3">
    <source>
        <dbReference type="ARBA" id="ARBA00023235"/>
    </source>
</evidence>
<dbReference type="AlphaFoldDB" id="A0A4R6XXM0"/>
<evidence type="ECO:0000313" key="6">
    <source>
        <dbReference type="EMBL" id="TDR22433.1"/>
    </source>
</evidence>
<gene>
    <name evidence="6" type="ORF">C8D91_0922</name>
</gene>
<dbReference type="Pfam" id="PF00160">
    <property type="entry name" value="Pro_isomerase"/>
    <property type="match status" value="1"/>
</dbReference>
<evidence type="ECO:0000259" key="5">
    <source>
        <dbReference type="PROSITE" id="PS50072"/>
    </source>
</evidence>
<keyword evidence="4" id="KW-0732">Signal</keyword>
<dbReference type="GO" id="GO:0003755">
    <property type="term" value="F:peptidyl-prolyl cis-trans isomerase activity"/>
    <property type="evidence" value="ECO:0007669"/>
    <property type="project" value="UniProtKB-KW"/>
</dbReference>
<feature type="domain" description="PPIase cyclophilin-type" evidence="5">
    <location>
        <begin position="64"/>
        <end position="228"/>
    </location>
</feature>
<proteinExistence type="predicted"/>
<dbReference type="EC" id="5.2.1.8" evidence="1"/>
<dbReference type="InterPro" id="IPR044665">
    <property type="entry name" value="E_coli_cyclophilin_A-like"/>
</dbReference>
<feature type="signal peptide" evidence="4">
    <location>
        <begin position="1"/>
        <end position="17"/>
    </location>
</feature>
<sequence>MKLIICCLALLPLISGCQVKSNLIVEPIHDPSIATPSTVVANSSAEEWRELDAENTLYLTLSSGLVVIELLPDLAPEHVANTKALIRQGVFDGTQFYRVLDGFVAQGGPMFESAADMKPLSNGKYSVPEELTYTGELSDQYIPFDSSDGYADETGFIDGFAVGRDLSSGETWLLHCYGALGMGRANELDSGGTELYIVNGPAQRYLDRNVTVFGRVITGMEHIQALKRSVNLDGPVDLAGQNIIASIQMAADLSADDVLAIEVMDTRSDSFKQLLDARKNRSGEWFVHQHDYIDACGVPIPVRLQTAAH</sequence>
<accession>A0A4R6XXM0</accession>
<evidence type="ECO:0000313" key="7">
    <source>
        <dbReference type="Proteomes" id="UP000295724"/>
    </source>
</evidence>
<keyword evidence="3 6" id="KW-0413">Isomerase</keyword>
<reference evidence="6 7" key="1">
    <citation type="submission" date="2019-03" db="EMBL/GenBank/DDBJ databases">
        <title>Genomic Encyclopedia of Type Strains, Phase IV (KMG-IV): sequencing the most valuable type-strain genomes for metagenomic binning, comparative biology and taxonomic classification.</title>
        <authorList>
            <person name="Goeker M."/>
        </authorList>
    </citation>
    <scope>NUCLEOTIDE SEQUENCE [LARGE SCALE GENOMIC DNA]</scope>
    <source>
        <strain evidence="6 7">DSM 25488</strain>
    </source>
</reference>
<dbReference type="SUPFAM" id="SSF50891">
    <property type="entry name" value="Cyclophilin-like"/>
    <property type="match status" value="1"/>
</dbReference>
<protein>
    <recommendedName>
        <fullName evidence="1">peptidylprolyl isomerase</fullName>
        <ecNumber evidence="1">5.2.1.8</ecNumber>
    </recommendedName>
</protein>
<evidence type="ECO:0000256" key="4">
    <source>
        <dbReference type="SAM" id="SignalP"/>
    </source>
</evidence>
<comment type="caution">
    <text evidence="6">The sequence shown here is derived from an EMBL/GenBank/DDBJ whole genome shotgun (WGS) entry which is preliminary data.</text>
</comment>